<name>A0A927X9B9_9STRE</name>
<feature type="transmembrane region" description="Helical" evidence="1">
    <location>
        <begin position="64"/>
        <end position="91"/>
    </location>
</feature>
<accession>A0A927X9B9</accession>
<gene>
    <name evidence="2" type="ORF">E7156_00335</name>
</gene>
<keyword evidence="1" id="KW-0472">Membrane</keyword>
<evidence type="ECO:0000313" key="2">
    <source>
        <dbReference type="EMBL" id="MBE6163767.1"/>
    </source>
</evidence>
<reference evidence="2" key="1">
    <citation type="submission" date="2019-04" db="EMBL/GenBank/DDBJ databases">
        <title>Evolution of Biomass-Degrading Anaerobic Consortia Revealed by Metagenomics.</title>
        <authorList>
            <person name="Peng X."/>
        </authorList>
    </citation>
    <scope>NUCLEOTIDE SEQUENCE</scope>
    <source>
        <strain evidence="2">SIG195</strain>
    </source>
</reference>
<keyword evidence="1" id="KW-0812">Transmembrane</keyword>
<evidence type="ECO:0000313" key="3">
    <source>
        <dbReference type="Proteomes" id="UP000700800"/>
    </source>
</evidence>
<keyword evidence="1" id="KW-1133">Transmembrane helix</keyword>
<comment type="caution">
    <text evidence="2">The sequence shown here is derived from an EMBL/GenBank/DDBJ whole genome shotgun (WGS) entry which is preliminary data.</text>
</comment>
<feature type="transmembrane region" description="Helical" evidence="1">
    <location>
        <begin position="38"/>
        <end position="58"/>
    </location>
</feature>
<protein>
    <submittedName>
        <fullName evidence="2">Uncharacterized protein</fullName>
    </submittedName>
</protein>
<sequence>MVIELDLKKVLLFLLIFYGILVIFDIVDSIVESIVARFGCLGVLAIWIIGIPFVYWFLTGKIILLTILFCLFKSAVIIFFTCFPIIMYVLYYKRKKREKEVDRIIEEHKANR</sequence>
<dbReference type="Proteomes" id="UP000700800">
    <property type="component" value="Unassembled WGS sequence"/>
</dbReference>
<organism evidence="2 3">
    <name type="scientific">Streptococcus gallolyticus</name>
    <dbReference type="NCBI Taxonomy" id="315405"/>
    <lineage>
        <taxon>Bacteria</taxon>
        <taxon>Bacillati</taxon>
        <taxon>Bacillota</taxon>
        <taxon>Bacilli</taxon>
        <taxon>Lactobacillales</taxon>
        <taxon>Streptococcaceae</taxon>
        <taxon>Streptococcus</taxon>
    </lineage>
</organism>
<feature type="transmembrane region" description="Helical" evidence="1">
    <location>
        <begin position="12"/>
        <end position="31"/>
    </location>
</feature>
<proteinExistence type="predicted"/>
<evidence type="ECO:0000256" key="1">
    <source>
        <dbReference type="SAM" id="Phobius"/>
    </source>
</evidence>
<dbReference type="AlphaFoldDB" id="A0A927X9B9"/>
<dbReference type="EMBL" id="SVAF01000001">
    <property type="protein sequence ID" value="MBE6163767.1"/>
    <property type="molecule type" value="Genomic_DNA"/>
</dbReference>